<keyword evidence="2" id="KW-1185">Reference proteome</keyword>
<dbReference type="CDD" id="cd02440">
    <property type="entry name" value="AdoMet_MTases"/>
    <property type="match status" value="1"/>
</dbReference>
<gene>
    <name evidence="1" type="ORF">CR205_02920</name>
</gene>
<dbReference type="Gene3D" id="3.40.50.150">
    <property type="entry name" value="Vaccinia Virus protein VP39"/>
    <property type="match status" value="1"/>
</dbReference>
<sequence>MEENSKYYDVVYKEGGYNGNYHKPYQNSPYFPIWKNALVCLRKLKDPIILDVGCGVGQFANMLFDNGFTHYRGFDFSEEAVRQSKKNNPDYAEAFSTDNAYTTDLFTTTYNTAVLFEVLEHLEHDKDVLGKVRTGSNVLLSVPNFHTRGHVRYFLTEDSVISRYEDLVQIDEILPYRYRNGQVIYLVSGLRRDQLENK</sequence>
<name>A0A2W0H6T4_9BACI</name>
<dbReference type="InterPro" id="IPR029063">
    <property type="entry name" value="SAM-dependent_MTases_sf"/>
</dbReference>
<dbReference type="OrthoDB" id="8773442at2"/>
<evidence type="ECO:0000313" key="2">
    <source>
        <dbReference type="Proteomes" id="UP000248066"/>
    </source>
</evidence>
<protein>
    <recommendedName>
        <fullName evidence="3">Class I SAM-dependent methyltransferase</fullName>
    </recommendedName>
</protein>
<dbReference type="RefSeq" id="WP_110516770.1">
    <property type="nucleotide sequence ID" value="NZ_PDOF01000001.1"/>
</dbReference>
<proteinExistence type="predicted"/>
<comment type="caution">
    <text evidence="1">The sequence shown here is derived from an EMBL/GenBank/DDBJ whole genome shotgun (WGS) entry which is preliminary data.</text>
</comment>
<dbReference type="EMBL" id="PDOF01000001">
    <property type="protein sequence ID" value="PYZ97564.1"/>
    <property type="molecule type" value="Genomic_DNA"/>
</dbReference>
<dbReference type="Proteomes" id="UP000248066">
    <property type="component" value="Unassembled WGS sequence"/>
</dbReference>
<evidence type="ECO:0008006" key="3">
    <source>
        <dbReference type="Google" id="ProtNLM"/>
    </source>
</evidence>
<organism evidence="1 2">
    <name type="scientific">Alteribacter lacisalsi</name>
    <dbReference type="NCBI Taxonomy" id="2045244"/>
    <lineage>
        <taxon>Bacteria</taxon>
        <taxon>Bacillati</taxon>
        <taxon>Bacillota</taxon>
        <taxon>Bacilli</taxon>
        <taxon>Bacillales</taxon>
        <taxon>Bacillaceae</taxon>
        <taxon>Alteribacter</taxon>
    </lineage>
</organism>
<evidence type="ECO:0000313" key="1">
    <source>
        <dbReference type="EMBL" id="PYZ97564.1"/>
    </source>
</evidence>
<dbReference type="Pfam" id="PF13489">
    <property type="entry name" value="Methyltransf_23"/>
    <property type="match status" value="1"/>
</dbReference>
<reference evidence="1 2" key="1">
    <citation type="submission" date="2017-10" db="EMBL/GenBank/DDBJ databases">
        <title>Bacillus sp. nov., a halophilic bacterium isolated from a Yangshapao Lake.</title>
        <authorList>
            <person name="Wang H."/>
        </authorList>
    </citation>
    <scope>NUCLEOTIDE SEQUENCE [LARGE SCALE GENOMIC DNA]</scope>
    <source>
        <strain evidence="1 2">YSP-3</strain>
    </source>
</reference>
<dbReference type="AlphaFoldDB" id="A0A2W0H6T4"/>
<dbReference type="SUPFAM" id="SSF53335">
    <property type="entry name" value="S-adenosyl-L-methionine-dependent methyltransferases"/>
    <property type="match status" value="1"/>
</dbReference>
<accession>A0A2W0H6T4</accession>